<dbReference type="RefSeq" id="WP_188651429.1">
    <property type="nucleotide sequence ID" value="NZ_BMNR01000003.1"/>
</dbReference>
<evidence type="ECO:0008006" key="3">
    <source>
        <dbReference type="Google" id="ProtNLM"/>
    </source>
</evidence>
<dbReference type="NCBIfam" id="NF040656">
    <property type="entry name" value="GHMP_GYDIA"/>
    <property type="match status" value="1"/>
</dbReference>
<reference evidence="1" key="1">
    <citation type="journal article" date="2014" name="Int. J. Syst. Evol. Microbiol.">
        <title>Complete genome sequence of Corynebacterium casei LMG S-19264T (=DSM 44701T), isolated from a smear-ripened cheese.</title>
        <authorList>
            <consortium name="US DOE Joint Genome Institute (JGI-PGF)"/>
            <person name="Walter F."/>
            <person name="Albersmeier A."/>
            <person name="Kalinowski J."/>
            <person name="Ruckert C."/>
        </authorList>
    </citation>
    <scope>NUCLEOTIDE SEQUENCE</scope>
    <source>
        <strain evidence="1">JCM 12862</strain>
    </source>
</reference>
<evidence type="ECO:0000313" key="1">
    <source>
        <dbReference type="EMBL" id="GGK21031.1"/>
    </source>
</evidence>
<protein>
    <recommendedName>
        <fullName evidence="3">GHMP kinase</fullName>
    </recommendedName>
</protein>
<name>A0A8J3FFG8_9FLAO</name>
<keyword evidence="2" id="KW-1185">Reference proteome</keyword>
<dbReference type="InterPro" id="IPR047765">
    <property type="entry name" value="GHMP_GYDIA-like"/>
</dbReference>
<dbReference type="AlphaFoldDB" id="A0A8J3FFG8"/>
<dbReference type="InterPro" id="IPR020568">
    <property type="entry name" value="Ribosomal_Su5_D2-typ_SF"/>
</dbReference>
<gene>
    <name evidence="1" type="ORF">GCM10007962_13920</name>
</gene>
<comment type="caution">
    <text evidence="1">The sequence shown here is derived from an EMBL/GenBank/DDBJ whole genome shotgun (WGS) entry which is preliminary data.</text>
</comment>
<dbReference type="SUPFAM" id="SSF54211">
    <property type="entry name" value="Ribosomal protein S5 domain 2-like"/>
    <property type="match status" value="1"/>
</dbReference>
<organism evidence="1 2">
    <name type="scientific">Yeosuana aromativorans</name>
    <dbReference type="NCBI Taxonomy" id="288019"/>
    <lineage>
        <taxon>Bacteria</taxon>
        <taxon>Pseudomonadati</taxon>
        <taxon>Bacteroidota</taxon>
        <taxon>Flavobacteriia</taxon>
        <taxon>Flavobacteriales</taxon>
        <taxon>Flavobacteriaceae</taxon>
        <taxon>Yeosuana</taxon>
    </lineage>
</organism>
<dbReference type="InterPro" id="IPR014721">
    <property type="entry name" value="Ribsml_uS5_D2-typ_fold_subgr"/>
</dbReference>
<evidence type="ECO:0000313" key="2">
    <source>
        <dbReference type="Proteomes" id="UP000612329"/>
    </source>
</evidence>
<reference evidence="1" key="2">
    <citation type="submission" date="2020-09" db="EMBL/GenBank/DDBJ databases">
        <authorList>
            <person name="Sun Q."/>
            <person name="Ohkuma M."/>
        </authorList>
    </citation>
    <scope>NUCLEOTIDE SEQUENCE</scope>
    <source>
        <strain evidence="1">JCM 12862</strain>
    </source>
</reference>
<sequence length="304" mass="34481">MKTKTFYSNGKLLLTGEYAVLDGALSLAVPTTYGQSLTIEPIDEQQLIWTSFDENNAVWFQDVFEIIQDVMLKQVQHDETYNKLVQILNTAKQLNPDFLGENKGFNVSTQLTFPKNWGLGTSSTLINNIASWAQVDAYSLLENTFGGSGYDIACAQHNYPISYQINEYGRSVNQVRFHPSFSDHLYFVYLNKKQNSRDGIAMYRSQTKESKMFISEISDITNKMIICESLNEFDKLITSHENLIATQIKQKPIKQLLFNDFNGAVKSLGAWGGDFILATSNGNPKSYFETKGFKTVIPYRDMVL</sequence>
<proteinExistence type="predicted"/>
<dbReference type="Gene3D" id="3.30.230.10">
    <property type="match status" value="1"/>
</dbReference>
<accession>A0A8J3FFG8</accession>
<dbReference type="EMBL" id="BMNR01000003">
    <property type="protein sequence ID" value="GGK21031.1"/>
    <property type="molecule type" value="Genomic_DNA"/>
</dbReference>
<dbReference type="Proteomes" id="UP000612329">
    <property type="component" value="Unassembled WGS sequence"/>
</dbReference>